<dbReference type="AlphaFoldDB" id="A0A4C1YCZ5"/>
<protein>
    <submittedName>
        <fullName evidence="2">Uncharacterized protein</fullName>
    </submittedName>
</protein>
<keyword evidence="3" id="KW-1185">Reference proteome</keyword>
<evidence type="ECO:0000313" key="3">
    <source>
        <dbReference type="Proteomes" id="UP000299102"/>
    </source>
</evidence>
<name>A0A4C1YCZ5_EUMVA</name>
<dbReference type="EMBL" id="BGZK01001157">
    <property type="protein sequence ID" value="GBP72844.1"/>
    <property type="molecule type" value="Genomic_DNA"/>
</dbReference>
<organism evidence="2 3">
    <name type="scientific">Eumeta variegata</name>
    <name type="common">Bagworm moth</name>
    <name type="synonym">Eumeta japonica</name>
    <dbReference type="NCBI Taxonomy" id="151549"/>
    <lineage>
        <taxon>Eukaryota</taxon>
        <taxon>Metazoa</taxon>
        <taxon>Ecdysozoa</taxon>
        <taxon>Arthropoda</taxon>
        <taxon>Hexapoda</taxon>
        <taxon>Insecta</taxon>
        <taxon>Pterygota</taxon>
        <taxon>Neoptera</taxon>
        <taxon>Endopterygota</taxon>
        <taxon>Lepidoptera</taxon>
        <taxon>Glossata</taxon>
        <taxon>Ditrysia</taxon>
        <taxon>Tineoidea</taxon>
        <taxon>Psychidae</taxon>
        <taxon>Oiketicinae</taxon>
        <taxon>Eumeta</taxon>
    </lineage>
</organism>
<evidence type="ECO:0000256" key="1">
    <source>
        <dbReference type="SAM" id="MobiDB-lite"/>
    </source>
</evidence>
<evidence type="ECO:0000313" key="2">
    <source>
        <dbReference type="EMBL" id="GBP72844.1"/>
    </source>
</evidence>
<feature type="region of interest" description="Disordered" evidence="1">
    <location>
        <begin position="1"/>
        <end position="31"/>
    </location>
</feature>
<proteinExistence type="predicted"/>
<sequence>MPKPQQPQLKHKRKKPRQSPLRPNALINRPSQKDNYTNILCRIKKDVPDDQIRSTVDKINAQRLLRYPNCFSDTGRTSSTNVLGDHATAKAQWTGLNYALDVDKDVIRLLRIKTQLNALYVLNITAQKIPTAHHADTNKCPAFKDALQKMTNRRI</sequence>
<accession>A0A4C1YCZ5</accession>
<reference evidence="2 3" key="1">
    <citation type="journal article" date="2019" name="Commun. Biol.">
        <title>The bagworm genome reveals a unique fibroin gene that provides high tensile strength.</title>
        <authorList>
            <person name="Kono N."/>
            <person name="Nakamura H."/>
            <person name="Ohtoshi R."/>
            <person name="Tomita M."/>
            <person name="Numata K."/>
            <person name="Arakawa K."/>
        </authorList>
    </citation>
    <scope>NUCLEOTIDE SEQUENCE [LARGE SCALE GENOMIC DNA]</scope>
</reference>
<dbReference type="Proteomes" id="UP000299102">
    <property type="component" value="Unassembled WGS sequence"/>
</dbReference>
<gene>
    <name evidence="2" type="ORF">EVAR_40345_1</name>
</gene>
<comment type="caution">
    <text evidence="2">The sequence shown here is derived from an EMBL/GenBank/DDBJ whole genome shotgun (WGS) entry which is preliminary data.</text>
</comment>